<dbReference type="InterPro" id="IPR051675">
    <property type="entry name" value="Endo/Exo/Phosphatase_dom_1"/>
</dbReference>
<keyword evidence="5" id="KW-1185">Reference proteome</keyword>
<name>A0A2I0SFY1_9ACTN</name>
<dbReference type="Pfam" id="PF10531">
    <property type="entry name" value="SLBB"/>
    <property type="match status" value="1"/>
</dbReference>
<dbReference type="GO" id="GO:0015628">
    <property type="term" value="P:protein secretion by the type II secretion system"/>
    <property type="evidence" value="ECO:0007669"/>
    <property type="project" value="TreeGrafter"/>
</dbReference>
<dbReference type="Proteomes" id="UP000236178">
    <property type="component" value="Unassembled WGS sequence"/>
</dbReference>
<dbReference type="InterPro" id="IPR019554">
    <property type="entry name" value="Soluble_ligand-bd"/>
</dbReference>
<dbReference type="GO" id="GO:0003677">
    <property type="term" value="F:DNA binding"/>
    <property type="evidence" value="ECO:0007669"/>
    <property type="project" value="UniProtKB-KW"/>
</dbReference>
<dbReference type="PANTHER" id="PTHR21180">
    <property type="entry name" value="ENDONUCLEASE/EXONUCLEASE/PHOSPHATASE FAMILY DOMAIN-CONTAINING PROTEIN 1"/>
    <property type="match status" value="1"/>
</dbReference>
<dbReference type="InterPro" id="IPR010994">
    <property type="entry name" value="RuvA_2-like"/>
</dbReference>
<dbReference type="PANTHER" id="PTHR21180:SF32">
    <property type="entry name" value="ENDONUCLEASE_EXONUCLEASE_PHOSPHATASE FAMILY DOMAIN-CONTAINING PROTEIN 1"/>
    <property type="match status" value="1"/>
</dbReference>
<dbReference type="OrthoDB" id="9758724at2"/>
<dbReference type="GO" id="GO:0015627">
    <property type="term" value="C:type II protein secretion system complex"/>
    <property type="evidence" value="ECO:0007669"/>
    <property type="project" value="TreeGrafter"/>
</dbReference>
<dbReference type="AlphaFoldDB" id="A0A2I0SFY1"/>
<evidence type="ECO:0000313" key="4">
    <source>
        <dbReference type="EMBL" id="PKT68789.1"/>
    </source>
</evidence>
<gene>
    <name evidence="4" type="ORF">CW362_33210</name>
</gene>
<protein>
    <submittedName>
        <fullName evidence="4">DNA-binding protein</fullName>
    </submittedName>
</protein>
<keyword evidence="2" id="KW-0472">Membrane</keyword>
<evidence type="ECO:0000259" key="3">
    <source>
        <dbReference type="SMART" id="SM00278"/>
    </source>
</evidence>
<dbReference type="InterPro" id="IPR003583">
    <property type="entry name" value="Hlx-hairpin-Hlx_DNA-bd_motif"/>
</dbReference>
<comment type="caution">
    <text evidence="4">The sequence shown here is derived from an EMBL/GenBank/DDBJ whole genome shotgun (WGS) entry which is preliminary data.</text>
</comment>
<dbReference type="GO" id="GO:0006281">
    <property type="term" value="P:DNA repair"/>
    <property type="evidence" value="ECO:0007669"/>
    <property type="project" value="InterPro"/>
</dbReference>
<dbReference type="Gene3D" id="1.10.150.320">
    <property type="entry name" value="Photosystem II 12 kDa extrinsic protein"/>
    <property type="match status" value="1"/>
</dbReference>
<dbReference type="Pfam" id="PF12836">
    <property type="entry name" value="HHH_3"/>
    <property type="match status" value="1"/>
</dbReference>
<keyword evidence="4" id="KW-0238">DNA-binding</keyword>
<feature type="domain" description="Helix-hairpin-helix DNA-binding motif class 1" evidence="3">
    <location>
        <begin position="364"/>
        <end position="383"/>
    </location>
</feature>
<sequence>MALRSSSRTATPTSGPGRGPLSDGRSRHHRRDRRSRTRRHETSAAALRLRADALFTERARGRRESGNGPPGPDRDVGGLPRGNTAAGTGVLTGPAVPAGPAREPRTPGAGAHRRDVVPGTARPLWTDRSAVDGPTVVSGPAVAQPTAYEPTAYEPVSHEPVSREPAEEAGTAWRDRAGLAVRERLPLWLQSRCGLERGSVAALTVLLVVAAVFAVQHFWAGRTRPVRAPEAVGAAAPYGGKHAPGDRPGAESGAPAGASGAAGADGSVVVVDVGGKVRAPGLQRLPTGSRVEDALRAAGGLRPGTDTDGLNRARLLVDGEQIVVGASAPPPGAGPGGSGALGPGGSATGAVPSAPIPLNTATVDQFDSLPGVGPVLARHIIDYRTAHGGFRSVDELREVNGIGDRRFADLRDLVRP</sequence>
<feature type="compositionally biased region" description="Gly residues" evidence="1">
    <location>
        <begin position="334"/>
        <end position="347"/>
    </location>
</feature>
<feature type="region of interest" description="Disordered" evidence="1">
    <location>
        <begin position="325"/>
        <end position="353"/>
    </location>
</feature>
<dbReference type="EMBL" id="PJOS01000097">
    <property type="protein sequence ID" value="PKT68789.1"/>
    <property type="molecule type" value="Genomic_DNA"/>
</dbReference>
<evidence type="ECO:0000256" key="1">
    <source>
        <dbReference type="SAM" id="MobiDB-lite"/>
    </source>
</evidence>
<dbReference type="SUPFAM" id="SSF47781">
    <property type="entry name" value="RuvA domain 2-like"/>
    <property type="match status" value="1"/>
</dbReference>
<keyword evidence="2" id="KW-1133">Transmembrane helix</keyword>
<feature type="compositionally biased region" description="Basic residues" evidence="1">
    <location>
        <begin position="26"/>
        <end position="39"/>
    </location>
</feature>
<dbReference type="SMART" id="SM00278">
    <property type="entry name" value="HhH1"/>
    <property type="match status" value="2"/>
</dbReference>
<feature type="transmembrane region" description="Helical" evidence="2">
    <location>
        <begin position="200"/>
        <end position="219"/>
    </location>
</feature>
<accession>A0A2I0SFY1</accession>
<evidence type="ECO:0000313" key="5">
    <source>
        <dbReference type="Proteomes" id="UP000236178"/>
    </source>
</evidence>
<feature type="region of interest" description="Disordered" evidence="1">
    <location>
        <begin position="237"/>
        <end position="261"/>
    </location>
</feature>
<feature type="domain" description="Helix-hairpin-helix DNA-binding motif class 1" evidence="3">
    <location>
        <begin position="394"/>
        <end position="413"/>
    </location>
</feature>
<feature type="compositionally biased region" description="Basic and acidic residues" evidence="1">
    <location>
        <begin position="49"/>
        <end position="65"/>
    </location>
</feature>
<evidence type="ECO:0000256" key="2">
    <source>
        <dbReference type="SAM" id="Phobius"/>
    </source>
</evidence>
<organism evidence="4 5">
    <name type="scientific">Streptomyces populi</name>
    <dbReference type="NCBI Taxonomy" id="2058924"/>
    <lineage>
        <taxon>Bacteria</taxon>
        <taxon>Bacillati</taxon>
        <taxon>Actinomycetota</taxon>
        <taxon>Actinomycetes</taxon>
        <taxon>Kitasatosporales</taxon>
        <taxon>Streptomycetaceae</taxon>
        <taxon>Streptomyces</taxon>
    </lineage>
</organism>
<proteinExistence type="predicted"/>
<feature type="compositionally biased region" description="Polar residues" evidence="1">
    <location>
        <begin position="1"/>
        <end position="14"/>
    </location>
</feature>
<keyword evidence="2" id="KW-0812">Transmembrane</keyword>
<feature type="compositionally biased region" description="Low complexity" evidence="1">
    <location>
        <begin position="250"/>
        <end position="261"/>
    </location>
</feature>
<feature type="region of interest" description="Disordered" evidence="1">
    <location>
        <begin position="1"/>
        <end position="116"/>
    </location>
</feature>
<reference evidence="4 5" key="1">
    <citation type="submission" date="2017-12" db="EMBL/GenBank/DDBJ databases">
        <title>Streptomyces populusis sp. nov., a novel endophytic actinobacterium isolated from stems of Populus adenopoda Maxim.</title>
        <authorList>
            <person name="Wang Z."/>
        </authorList>
    </citation>
    <scope>NUCLEOTIDE SEQUENCE [LARGE SCALE GENOMIC DNA]</scope>
    <source>
        <strain evidence="4 5">A249</strain>
    </source>
</reference>